<dbReference type="EMBL" id="BGPR01002893">
    <property type="protein sequence ID" value="GBM80589.1"/>
    <property type="molecule type" value="Genomic_DNA"/>
</dbReference>
<evidence type="ECO:0000313" key="3">
    <source>
        <dbReference type="Proteomes" id="UP000499080"/>
    </source>
</evidence>
<dbReference type="OrthoDB" id="8030860at2759"/>
<organism evidence="2 3">
    <name type="scientific">Araneus ventricosus</name>
    <name type="common">Orbweaver spider</name>
    <name type="synonym">Epeira ventricosa</name>
    <dbReference type="NCBI Taxonomy" id="182803"/>
    <lineage>
        <taxon>Eukaryota</taxon>
        <taxon>Metazoa</taxon>
        <taxon>Ecdysozoa</taxon>
        <taxon>Arthropoda</taxon>
        <taxon>Chelicerata</taxon>
        <taxon>Arachnida</taxon>
        <taxon>Araneae</taxon>
        <taxon>Araneomorphae</taxon>
        <taxon>Entelegynae</taxon>
        <taxon>Araneoidea</taxon>
        <taxon>Araneidae</taxon>
        <taxon>Araneus</taxon>
    </lineage>
</organism>
<dbReference type="AlphaFoldDB" id="A0A4Y2ITM0"/>
<gene>
    <name evidence="2" type="ORF">AVEN_167894_1</name>
</gene>
<name>A0A4Y2ITM0_ARAVE</name>
<accession>A0A4Y2ITM0</accession>
<reference evidence="2 3" key="1">
    <citation type="journal article" date="2019" name="Sci. Rep.">
        <title>Orb-weaving spider Araneus ventricosus genome elucidates the spidroin gene catalogue.</title>
        <authorList>
            <person name="Kono N."/>
            <person name="Nakamura H."/>
            <person name="Ohtoshi R."/>
            <person name="Moran D.A.P."/>
            <person name="Shinohara A."/>
            <person name="Yoshida Y."/>
            <person name="Fujiwara M."/>
            <person name="Mori M."/>
            <person name="Tomita M."/>
            <person name="Arakawa K."/>
        </authorList>
    </citation>
    <scope>NUCLEOTIDE SEQUENCE [LARGE SCALE GENOMIC DNA]</scope>
</reference>
<comment type="caution">
    <text evidence="2">The sequence shown here is derived from an EMBL/GenBank/DDBJ whole genome shotgun (WGS) entry which is preliminary data.</text>
</comment>
<evidence type="ECO:0000256" key="1">
    <source>
        <dbReference type="SAM" id="MobiDB-lite"/>
    </source>
</evidence>
<sequence length="85" mass="9605">MLREPSNILMNATSVLRAEGYSKNENQKTEYPNVPSALRPVSHGEDLPTTPLNWKDNNILEMSDIENTSDENIDISEKICCLLLE</sequence>
<dbReference type="Proteomes" id="UP000499080">
    <property type="component" value="Unassembled WGS sequence"/>
</dbReference>
<protein>
    <submittedName>
        <fullName evidence="2">Uncharacterized protein</fullName>
    </submittedName>
</protein>
<keyword evidence="3" id="KW-1185">Reference proteome</keyword>
<evidence type="ECO:0000313" key="2">
    <source>
        <dbReference type="EMBL" id="GBM80589.1"/>
    </source>
</evidence>
<proteinExistence type="predicted"/>
<feature type="region of interest" description="Disordered" evidence="1">
    <location>
        <begin position="20"/>
        <end position="51"/>
    </location>
</feature>